<proteinExistence type="predicted"/>
<feature type="signal peptide" evidence="2">
    <location>
        <begin position="1"/>
        <end position="21"/>
    </location>
</feature>
<evidence type="ECO:0000313" key="3">
    <source>
        <dbReference type="EMBL" id="CAA6818458.1"/>
    </source>
</evidence>
<feature type="region of interest" description="Disordered" evidence="1">
    <location>
        <begin position="27"/>
        <end position="58"/>
    </location>
</feature>
<reference evidence="3" key="1">
    <citation type="submission" date="2020-01" db="EMBL/GenBank/DDBJ databases">
        <authorList>
            <person name="Meier V. D."/>
            <person name="Meier V D."/>
        </authorList>
    </citation>
    <scope>NUCLEOTIDE SEQUENCE</scope>
    <source>
        <strain evidence="3">HLG_WM_MAG_10</strain>
    </source>
</reference>
<dbReference type="PROSITE" id="PS51257">
    <property type="entry name" value="PROKAR_LIPOPROTEIN"/>
    <property type="match status" value="1"/>
</dbReference>
<accession>A0A6S6TQ87</accession>
<sequence>MKSLKITLLLAALLSLIIACDSPETTTTEATTTQEPVQQETAEPTVEKPAPAVEKQDDRTTLEGFWAAVQIAVANKDTEALKLLGAHRSGAKWLAEDHYAPLVTAIKATDFEESTRQENGKQMYEYMMSMNYPEEELVNGEQPATTIFLWKKEDGNFEIFDLFEAG</sequence>
<feature type="chain" id="PRO_5027784248" description="DUF4878 domain-containing protein" evidence="2">
    <location>
        <begin position="22"/>
        <end position="166"/>
    </location>
</feature>
<dbReference type="AlphaFoldDB" id="A0A6S6TQ87"/>
<dbReference type="EMBL" id="CACVAQ010000266">
    <property type="protein sequence ID" value="CAA6818458.1"/>
    <property type="molecule type" value="Genomic_DNA"/>
</dbReference>
<organism evidence="3">
    <name type="scientific">uncultured Aureispira sp</name>
    <dbReference type="NCBI Taxonomy" id="1331704"/>
    <lineage>
        <taxon>Bacteria</taxon>
        <taxon>Pseudomonadati</taxon>
        <taxon>Bacteroidota</taxon>
        <taxon>Saprospiria</taxon>
        <taxon>Saprospirales</taxon>
        <taxon>Saprospiraceae</taxon>
        <taxon>Aureispira</taxon>
        <taxon>environmental samples</taxon>
    </lineage>
</organism>
<gene>
    <name evidence="3" type="ORF">HELGO_WM17557</name>
</gene>
<name>A0A6S6TQ87_9BACT</name>
<evidence type="ECO:0000256" key="2">
    <source>
        <dbReference type="SAM" id="SignalP"/>
    </source>
</evidence>
<keyword evidence="2" id="KW-0732">Signal</keyword>
<evidence type="ECO:0008006" key="4">
    <source>
        <dbReference type="Google" id="ProtNLM"/>
    </source>
</evidence>
<evidence type="ECO:0000256" key="1">
    <source>
        <dbReference type="SAM" id="MobiDB-lite"/>
    </source>
</evidence>
<feature type="compositionally biased region" description="Low complexity" evidence="1">
    <location>
        <begin position="27"/>
        <end position="44"/>
    </location>
</feature>
<protein>
    <recommendedName>
        <fullName evidence="4">DUF4878 domain-containing protein</fullName>
    </recommendedName>
</protein>